<name>A0AAV3T7I6_9EURY</name>
<dbReference type="InterPro" id="IPR058716">
    <property type="entry name" value="WNWW_dom-containing"/>
</dbReference>
<organism evidence="1 2">
    <name type="scientific">Natronoarchaeum mannanilyticum</name>
    <dbReference type="NCBI Taxonomy" id="926360"/>
    <lineage>
        <taxon>Archaea</taxon>
        <taxon>Methanobacteriati</taxon>
        <taxon>Methanobacteriota</taxon>
        <taxon>Stenosarchaea group</taxon>
        <taxon>Halobacteria</taxon>
        <taxon>Halobacteriales</taxon>
        <taxon>Natronoarchaeaceae</taxon>
    </lineage>
</organism>
<proteinExistence type="predicted"/>
<comment type="caution">
    <text evidence="1">The sequence shown here is derived from an EMBL/GenBank/DDBJ whole genome shotgun (WGS) entry which is preliminary data.</text>
</comment>
<dbReference type="Pfam" id="PF26484">
    <property type="entry name" value="WNWW"/>
    <property type="match status" value="1"/>
</dbReference>
<evidence type="ECO:0000313" key="1">
    <source>
        <dbReference type="EMBL" id="GAA0665963.1"/>
    </source>
</evidence>
<dbReference type="EMBL" id="BAAADV010000001">
    <property type="protein sequence ID" value="GAA0665963.1"/>
    <property type="molecule type" value="Genomic_DNA"/>
</dbReference>
<evidence type="ECO:0000313" key="2">
    <source>
        <dbReference type="Proteomes" id="UP001500420"/>
    </source>
</evidence>
<accession>A0AAV3T7I6</accession>
<keyword evidence="2" id="KW-1185">Reference proteome</keyword>
<dbReference type="Proteomes" id="UP001500420">
    <property type="component" value="Unassembled WGS sequence"/>
</dbReference>
<sequence>MSLDPDRLDERLADAFGGTPEERRVVARQARDLADSGRYAETADHELTVEIVLDNLADAPEGSPAERWNWWMGALGLAFGGFERFTVREREE</sequence>
<dbReference type="AlphaFoldDB" id="A0AAV3T7I6"/>
<gene>
    <name evidence="1" type="ORF">GCM10009020_08920</name>
</gene>
<dbReference type="RefSeq" id="WP_343772685.1">
    <property type="nucleotide sequence ID" value="NZ_BAAADV010000001.1"/>
</dbReference>
<protein>
    <submittedName>
        <fullName evidence="1">Uncharacterized protein</fullName>
    </submittedName>
</protein>
<reference evidence="1 2" key="1">
    <citation type="journal article" date="2019" name="Int. J. Syst. Evol. Microbiol.">
        <title>The Global Catalogue of Microorganisms (GCM) 10K type strain sequencing project: providing services to taxonomists for standard genome sequencing and annotation.</title>
        <authorList>
            <consortium name="The Broad Institute Genomics Platform"/>
            <consortium name="The Broad Institute Genome Sequencing Center for Infectious Disease"/>
            <person name="Wu L."/>
            <person name="Ma J."/>
        </authorList>
    </citation>
    <scope>NUCLEOTIDE SEQUENCE [LARGE SCALE GENOMIC DNA]</scope>
    <source>
        <strain evidence="1 2">JCM 16328</strain>
    </source>
</reference>